<evidence type="ECO:0000259" key="3">
    <source>
        <dbReference type="Pfam" id="PF00501"/>
    </source>
</evidence>
<feature type="domain" description="AMP-dependent synthetase/ligase" evidence="3">
    <location>
        <begin position="45"/>
        <end position="381"/>
    </location>
</feature>
<dbReference type="EMBL" id="JAFIQS010000009">
    <property type="protein sequence ID" value="KAG5165445.1"/>
    <property type="molecule type" value="Genomic_DNA"/>
</dbReference>
<keyword evidence="1" id="KW-0596">Phosphopantetheine</keyword>
<name>A0A8H7XPL0_PSICU</name>
<proteinExistence type="predicted"/>
<dbReference type="Pfam" id="PF00501">
    <property type="entry name" value="AMP-binding"/>
    <property type="match status" value="1"/>
</dbReference>
<keyword evidence="2" id="KW-0597">Phosphoprotein</keyword>
<dbReference type="Pfam" id="PF23562">
    <property type="entry name" value="AMP-binding_C_3"/>
    <property type="match status" value="1"/>
</dbReference>
<evidence type="ECO:0000313" key="4">
    <source>
        <dbReference type="EMBL" id="KAG5165445.1"/>
    </source>
</evidence>
<sequence>MGQALSYLSISVSTIDKTTIPTFVKPPTELNIEYVFDFHLENNPTYTAFQHPDSTQSGTMRYYTYAEVVPAIHRAGGLISTSIGRQDIQSDTSPVVAVFAEINNLTYATHLLGLLRAGITAFLISPRFHSTVVAELLRMARPTHVLVSDNLRDIALQAVSDMHATKSSSDEVVPVVVDLPPHEKLYPGHNSFDRLPRHHENFSKKSLIVHSSSSTSSCPKIIPWTSNYIRANSIGIAPSKEYSDVNFEGKVLGGQSAEFFHTAGLYILFGMPRVGFIMAVMPPADPRAVIPANRDMVYEGYKQSQIDIGWASPRFLEAWSKEPENISYLSNLDCIIYGGSALSKAAGDKLSSHGVKLCNAYGATEVGAISKFVSEPQTTDWEYFNLNPGINYELLPREDGLFEAVIVYQKGYHEIPVCEVEWKGKPAYACGDLLTPHPIKRNFYKVVGRNKDMILLSSGQAVNPVYIEDALRAHPDIKDAVIFGQGRPFLGILVSPNPSAPVLGKDREAMCDRIWAVIEEYNKTLPDYSRLRKEAFLLSDVARPFLYGEKGLSKRSLILDEYRDEVEKCYMNLL</sequence>
<dbReference type="InterPro" id="IPR051414">
    <property type="entry name" value="Adenylate-forming_Reductase"/>
</dbReference>
<dbReference type="SUPFAM" id="SSF56801">
    <property type="entry name" value="Acetyl-CoA synthetase-like"/>
    <property type="match status" value="1"/>
</dbReference>
<dbReference type="Gene3D" id="3.40.50.12780">
    <property type="entry name" value="N-terminal domain of ligase-like"/>
    <property type="match status" value="1"/>
</dbReference>
<protein>
    <recommendedName>
        <fullName evidence="3">AMP-dependent synthetase/ligase domain-containing protein</fullName>
    </recommendedName>
</protein>
<dbReference type="InterPro" id="IPR000873">
    <property type="entry name" value="AMP-dep_synth/lig_dom"/>
</dbReference>
<dbReference type="OrthoDB" id="429813at2759"/>
<organism evidence="4">
    <name type="scientific">Psilocybe cubensis</name>
    <name type="common">Psychedelic mushroom</name>
    <name type="synonym">Stropharia cubensis</name>
    <dbReference type="NCBI Taxonomy" id="181762"/>
    <lineage>
        <taxon>Eukaryota</taxon>
        <taxon>Fungi</taxon>
        <taxon>Dikarya</taxon>
        <taxon>Basidiomycota</taxon>
        <taxon>Agaricomycotina</taxon>
        <taxon>Agaricomycetes</taxon>
        <taxon>Agaricomycetidae</taxon>
        <taxon>Agaricales</taxon>
        <taxon>Agaricineae</taxon>
        <taxon>Strophariaceae</taxon>
        <taxon>Psilocybe</taxon>
    </lineage>
</organism>
<gene>
    <name evidence="4" type="ORF">JR316_009024</name>
</gene>
<dbReference type="PANTHER" id="PTHR43439">
    <property type="entry name" value="PHENYLACETATE-COENZYME A LIGASE"/>
    <property type="match status" value="1"/>
</dbReference>
<dbReference type="AlphaFoldDB" id="A0A8H7XPL0"/>
<comment type="caution">
    <text evidence="4">The sequence shown here is derived from an EMBL/GenBank/DDBJ whole genome shotgun (WGS) entry which is preliminary data.</text>
</comment>
<evidence type="ECO:0000256" key="1">
    <source>
        <dbReference type="ARBA" id="ARBA00022450"/>
    </source>
</evidence>
<dbReference type="PANTHER" id="PTHR43439:SF2">
    <property type="entry name" value="ENZYME, PUTATIVE (JCVI)-RELATED"/>
    <property type="match status" value="1"/>
</dbReference>
<accession>A0A8H7XPL0</accession>
<evidence type="ECO:0000256" key="2">
    <source>
        <dbReference type="ARBA" id="ARBA00022553"/>
    </source>
</evidence>
<dbReference type="InterPro" id="IPR042099">
    <property type="entry name" value="ANL_N_sf"/>
</dbReference>
<reference evidence="4" key="1">
    <citation type="submission" date="2021-02" db="EMBL/GenBank/DDBJ databases">
        <title>Psilocybe cubensis genome.</title>
        <authorList>
            <person name="Mckernan K.J."/>
            <person name="Crawford S."/>
            <person name="Trippe A."/>
            <person name="Kane L.T."/>
            <person name="Mclaughlin S."/>
        </authorList>
    </citation>
    <scope>NUCLEOTIDE SEQUENCE [LARGE SCALE GENOMIC DNA]</scope>
    <source>
        <strain evidence="4">MGC-MH-2018</strain>
    </source>
</reference>